<proteinExistence type="predicted"/>
<sequence>MLFTIFYNSPLLKSPFLGGAFYLTKPLVLKNAQQKIPIKIKLLLLAFH</sequence>
<comment type="caution">
    <text evidence="1">The sequence shown here is derived from an EMBL/GenBank/DDBJ whole genome shotgun (WGS) entry which is preliminary data.</text>
</comment>
<evidence type="ECO:0000313" key="1">
    <source>
        <dbReference type="EMBL" id="EMH28115.1"/>
    </source>
</evidence>
<dbReference type="Proteomes" id="UP000011872">
    <property type="component" value="Unassembled WGS sequence"/>
</dbReference>
<protein>
    <submittedName>
        <fullName evidence="1">Uncharacterized protein</fullName>
    </submittedName>
</protein>
<evidence type="ECO:0000313" key="2">
    <source>
        <dbReference type="Proteomes" id="UP000011872"/>
    </source>
</evidence>
<reference evidence="1 2" key="1">
    <citation type="submission" date="2012-12" db="EMBL/GenBank/DDBJ databases">
        <authorList>
            <person name="Weinstock G."/>
            <person name="Sodergren E."/>
            <person name="Lobos E.A."/>
            <person name="Fulton L."/>
            <person name="Fulton R."/>
            <person name="Courtney L."/>
            <person name="Fronick C."/>
            <person name="O'Laughlin M."/>
            <person name="Godfrey J."/>
            <person name="Wilson R.M."/>
            <person name="Miner T."/>
            <person name="Farmer C."/>
            <person name="Delehaunty K."/>
            <person name="Cordes M."/>
            <person name="Minx P."/>
            <person name="Tomlinson C."/>
            <person name="Chen J."/>
            <person name="Wollam A."/>
            <person name="Pepin K.H."/>
            <person name="Bhonagiri V."/>
            <person name="Zhang X."/>
            <person name="Suruliraj S."/>
            <person name="Antonio M."/>
            <person name="Secka O."/>
            <person name="Thomas J."/>
            <person name="Warren W."/>
            <person name="Mitreva M."/>
            <person name="Mardis E.R."/>
            <person name="Wilson R.K."/>
        </authorList>
    </citation>
    <scope>NUCLEOTIDE SEQUENCE [LARGE SCALE GENOMIC DNA]</scope>
    <source>
        <strain evidence="1 2">GAM265BSii</strain>
    </source>
</reference>
<dbReference type="AlphaFoldDB" id="M3Q8X4"/>
<gene>
    <name evidence="1" type="ORF">HMPREF1421_01101</name>
</gene>
<dbReference type="HOGENOM" id="CLU_217967_0_0_7"/>
<name>M3Q8X4_HELPX</name>
<organism evidence="1 2">
    <name type="scientific">Helicobacter pylori GAM265BSii</name>
    <dbReference type="NCBI Taxonomy" id="1159049"/>
    <lineage>
        <taxon>Bacteria</taxon>
        <taxon>Pseudomonadati</taxon>
        <taxon>Campylobacterota</taxon>
        <taxon>Epsilonproteobacteria</taxon>
        <taxon>Campylobacterales</taxon>
        <taxon>Helicobacteraceae</taxon>
        <taxon>Helicobacter</taxon>
    </lineage>
</organism>
<accession>M3Q8X4</accession>
<dbReference type="EMBL" id="APDY01000059">
    <property type="protein sequence ID" value="EMH28115.1"/>
    <property type="molecule type" value="Genomic_DNA"/>
</dbReference>
<dbReference type="PATRIC" id="fig|1159049.3.peg.1034"/>